<dbReference type="AlphaFoldDB" id="A0A9W5R0B6"/>
<dbReference type="InterPro" id="IPR027417">
    <property type="entry name" value="P-loop_NTPase"/>
</dbReference>
<dbReference type="Pfam" id="PF01695">
    <property type="entry name" value="IstB_IS21"/>
    <property type="match status" value="1"/>
</dbReference>
<accession>A0A9W5R0B6</accession>
<dbReference type="Gene3D" id="3.40.50.300">
    <property type="entry name" value="P-loop containing nucleotide triphosphate hydrolases"/>
    <property type="match status" value="1"/>
</dbReference>
<evidence type="ECO:0000313" key="2">
    <source>
        <dbReference type="EMBL" id="EOQ00440.1"/>
    </source>
</evidence>
<dbReference type="GO" id="GO:0005524">
    <property type="term" value="F:ATP binding"/>
    <property type="evidence" value="ECO:0007669"/>
    <property type="project" value="InterPro"/>
</dbReference>
<evidence type="ECO:0000313" key="3">
    <source>
        <dbReference type="Proteomes" id="UP000014028"/>
    </source>
</evidence>
<proteinExistence type="predicted"/>
<comment type="caution">
    <text evidence="2">The sequence shown here is derived from an EMBL/GenBank/DDBJ whole genome shotgun (WGS) entry which is preliminary data.</text>
</comment>
<evidence type="ECO:0000259" key="1">
    <source>
        <dbReference type="Pfam" id="PF01695"/>
    </source>
</evidence>
<gene>
    <name evidence="2" type="ORF">IKC_06520</name>
</gene>
<organism evidence="2 3">
    <name type="scientific">Bacillus cereus VD184</name>
    <dbReference type="NCBI Taxonomy" id="1053242"/>
    <lineage>
        <taxon>Bacteria</taxon>
        <taxon>Bacillati</taxon>
        <taxon>Bacillota</taxon>
        <taxon>Bacilli</taxon>
        <taxon>Bacillales</taxon>
        <taxon>Bacillaceae</taxon>
        <taxon>Bacillus</taxon>
        <taxon>Bacillus cereus group</taxon>
    </lineage>
</organism>
<dbReference type="SUPFAM" id="SSF52540">
    <property type="entry name" value="P-loop containing nucleoside triphosphate hydrolases"/>
    <property type="match status" value="1"/>
</dbReference>
<dbReference type="RefSeq" id="WP_016124152.1">
    <property type="nucleotide sequence ID" value="NZ_KB976854.1"/>
</dbReference>
<reference evidence="2 3" key="1">
    <citation type="submission" date="2012-12" db="EMBL/GenBank/DDBJ databases">
        <title>The Genome Sequence of Bacillus cereus VD184.</title>
        <authorList>
            <consortium name="The Broad Institute Genome Sequencing Platform"/>
            <consortium name="The Broad Institute Genome Sequencing Center for Infectious Disease"/>
            <person name="Feldgarden M."/>
            <person name="Van der Auwera G.A."/>
            <person name="Mahillon J."/>
            <person name="Duprez V."/>
            <person name="Timmery S."/>
            <person name="Mattelet C."/>
            <person name="Dierick K."/>
            <person name="Sun M."/>
            <person name="Yu Z."/>
            <person name="Zhu L."/>
            <person name="Hu X."/>
            <person name="Shank E.B."/>
            <person name="Swiecicka I."/>
            <person name="Hansen B.M."/>
            <person name="Andrup L."/>
            <person name="Walker B."/>
            <person name="Young S.K."/>
            <person name="Zeng Q."/>
            <person name="Gargeya S."/>
            <person name="Fitzgerald M."/>
            <person name="Haas B."/>
            <person name="Abouelleil A."/>
            <person name="Alvarado L."/>
            <person name="Arachchi H.M."/>
            <person name="Berlin A.M."/>
            <person name="Chapman S.B."/>
            <person name="Dewar J."/>
            <person name="Goldberg J."/>
            <person name="Griggs A."/>
            <person name="Gujja S."/>
            <person name="Hansen M."/>
            <person name="Howarth C."/>
            <person name="Imamovic A."/>
            <person name="Larimer J."/>
            <person name="McCowan C."/>
            <person name="Murphy C."/>
            <person name="Neiman D."/>
            <person name="Pearson M."/>
            <person name="Priest M."/>
            <person name="Roberts A."/>
            <person name="Saif S."/>
            <person name="Shea T."/>
            <person name="Sisk P."/>
            <person name="Sykes S."/>
            <person name="Wortman J."/>
            <person name="Nusbaum C."/>
            <person name="Birren B."/>
        </authorList>
    </citation>
    <scope>NUCLEOTIDE SEQUENCE [LARGE SCALE GENOMIC DNA]</scope>
    <source>
        <strain evidence="2 3">VD184</strain>
    </source>
</reference>
<dbReference type="Proteomes" id="UP000014028">
    <property type="component" value="Unassembled WGS sequence"/>
</dbReference>
<feature type="non-terminal residue" evidence="2">
    <location>
        <position position="140"/>
    </location>
</feature>
<dbReference type="InterPro" id="IPR002611">
    <property type="entry name" value="IstB_ATP-bd"/>
</dbReference>
<name>A0A9W5R0B6_BACCE</name>
<sequence>MIQRNLQDACKSLHLSYIIDHYDEISFETKEQFLRDIFNIEIESRQTKKVANLIKKAKFRELKWLKNYEWNEQIHLPSTTSQEHICELRFFEGKQNLLLLGSPGTGKTHLATALGLKACEQGYQVKFFRVADLVGLLEEA</sequence>
<feature type="domain" description="IstB-like ATP-binding" evidence="1">
    <location>
        <begin position="31"/>
        <end position="139"/>
    </location>
</feature>
<protein>
    <recommendedName>
        <fullName evidence="1">IstB-like ATP-binding domain-containing protein</fullName>
    </recommendedName>
</protein>
<dbReference type="EMBL" id="AHFK01000115">
    <property type="protein sequence ID" value="EOQ00440.1"/>
    <property type="molecule type" value="Genomic_DNA"/>
</dbReference>
<dbReference type="CDD" id="cd00009">
    <property type="entry name" value="AAA"/>
    <property type="match status" value="1"/>
</dbReference>